<dbReference type="Gene3D" id="3.40.50.1820">
    <property type="entry name" value="alpha/beta hydrolase"/>
    <property type="match status" value="1"/>
</dbReference>
<name>A0A511AX32_9LACT</name>
<evidence type="ECO:0000313" key="4">
    <source>
        <dbReference type="Proteomes" id="UP000321662"/>
    </source>
</evidence>
<gene>
    <name evidence="3" type="ORF">AKA01nite_13030</name>
</gene>
<keyword evidence="1" id="KW-0472">Membrane</keyword>
<dbReference type="Pfam" id="PF12695">
    <property type="entry name" value="Abhydrolase_5"/>
    <property type="match status" value="1"/>
</dbReference>
<keyword evidence="4" id="KW-1185">Reference proteome</keyword>
<dbReference type="Proteomes" id="UP000321662">
    <property type="component" value="Unassembled WGS sequence"/>
</dbReference>
<keyword evidence="1" id="KW-0812">Transmembrane</keyword>
<evidence type="ECO:0000256" key="1">
    <source>
        <dbReference type="SAM" id="Phobius"/>
    </source>
</evidence>
<feature type="domain" description="Alpha/beta hydrolase fold-5" evidence="2">
    <location>
        <begin position="70"/>
        <end position="233"/>
    </location>
</feature>
<dbReference type="GO" id="GO:0016787">
    <property type="term" value="F:hydrolase activity"/>
    <property type="evidence" value="ECO:0007669"/>
    <property type="project" value="InterPro"/>
</dbReference>
<sequence>MKLKNKKSAWKKWLLGIGIFLILLIVSAILYLRFNTYQAMPEATVLLEDEAVSHEEDWISITPENVSDQIVLYPGGLVETAAYLPLAKDLSSEGYQVFIPDMPLNLAILNTDIIDEIKEANPSDKNWWLAGHSLGGASAAIYADDQDEEVKGLILLAAYPSDETDLSESSLNVLSITGSKDGIMDTEQFVETKELLPEETTYVEIAGGNHSNFGSYGFQEGDKKSDLTREEQQGQIVQLISDFILNQNP</sequence>
<evidence type="ECO:0000313" key="3">
    <source>
        <dbReference type="EMBL" id="GEK91681.1"/>
    </source>
</evidence>
<protein>
    <submittedName>
        <fullName evidence="3">Carboxymethylenebutenolidase</fullName>
    </submittedName>
</protein>
<keyword evidence="1" id="KW-1133">Transmembrane helix</keyword>
<organism evidence="3 4">
    <name type="scientific">Alkalibacterium kapii</name>
    <dbReference type="NCBI Taxonomy" id="426704"/>
    <lineage>
        <taxon>Bacteria</taxon>
        <taxon>Bacillati</taxon>
        <taxon>Bacillota</taxon>
        <taxon>Bacilli</taxon>
        <taxon>Lactobacillales</taxon>
        <taxon>Carnobacteriaceae</taxon>
        <taxon>Alkalibacterium</taxon>
    </lineage>
</organism>
<proteinExistence type="predicted"/>
<dbReference type="EMBL" id="BJUY01000016">
    <property type="protein sequence ID" value="GEK91681.1"/>
    <property type="molecule type" value="Genomic_DNA"/>
</dbReference>
<accession>A0A511AX32</accession>
<comment type="caution">
    <text evidence="3">The sequence shown here is derived from an EMBL/GenBank/DDBJ whole genome shotgun (WGS) entry which is preliminary data.</text>
</comment>
<dbReference type="InterPro" id="IPR029059">
    <property type="entry name" value="AB_hydrolase_5"/>
</dbReference>
<dbReference type="InterPro" id="IPR029058">
    <property type="entry name" value="AB_hydrolase_fold"/>
</dbReference>
<feature type="transmembrane region" description="Helical" evidence="1">
    <location>
        <begin position="12"/>
        <end position="32"/>
    </location>
</feature>
<dbReference type="SUPFAM" id="SSF53474">
    <property type="entry name" value="alpha/beta-Hydrolases"/>
    <property type="match status" value="1"/>
</dbReference>
<dbReference type="OrthoDB" id="9780932at2"/>
<evidence type="ECO:0000259" key="2">
    <source>
        <dbReference type="Pfam" id="PF12695"/>
    </source>
</evidence>
<reference evidence="3 4" key="1">
    <citation type="submission" date="2019-07" db="EMBL/GenBank/DDBJ databases">
        <title>Whole genome shotgun sequence of Alkalibacterium kapii NBRC 103247.</title>
        <authorList>
            <person name="Hosoyama A."/>
            <person name="Uohara A."/>
            <person name="Ohji S."/>
            <person name="Ichikawa N."/>
        </authorList>
    </citation>
    <scope>NUCLEOTIDE SEQUENCE [LARGE SCALE GENOMIC DNA]</scope>
    <source>
        <strain evidence="3 4">NBRC 103247</strain>
    </source>
</reference>
<dbReference type="AlphaFoldDB" id="A0A511AX32"/>